<gene>
    <name evidence="1" type="ORF">ODI_01047</name>
    <name evidence="2" type="ORF">ODI_R4270</name>
</gene>
<evidence type="ECO:0000313" key="1">
    <source>
        <dbReference type="EMBL" id="SBT26922.1"/>
    </source>
</evidence>
<accession>A0A1C3K621</accession>
<dbReference type="EMBL" id="FLRC01000044">
    <property type="protein sequence ID" value="SBT26922.1"/>
    <property type="molecule type" value="Genomic_DNA"/>
</dbReference>
<proteinExistence type="predicted"/>
<dbReference type="Proteomes" id="UP000078558">
    <property type="component" value="Chromosome I"/>
</dbReference>
<dbReference type="AlphaFoldDB" id="A0A1C3K621"/>
<evidence type="ECO:0000313" key="2">
    <source>
        <dbReference type="EMBL" id="SOE52531.1"/>
    </source>
</evidence>
<reference evidence="1 3" key="1">
    <citation type="submission" date="2016-06" db="EMBL/GenBank/DDBJ databases">
        <authorList>
            <person name="Kjaerup R.B."/>
            <person name="Dalgaard T.S."/>
            <person name="Juul-Madsen H.R."/>
        </authorList>
    </citation>
    <scope>NUCLEOTIDE SEQUENCE [LARGE SCALE GENOMIC DNA]</scope>
    <source>
        <strain evidence="1">Orrdi1</strain>
    </source>
</reference>
<keyword evidence="3" id="KW-1185">Reference proteome</keyword>
<sequence>MTTPREGAFHALWRAHGPDVPEVLLDAVARGAFDRLAASSDTPPAAAFALECGLTPGLRAHLYLALRGETEMAAAGLPGGLSHAYLRYTRNDAGDASVPLPLVPPGVHAADTPRVAEALHALGVPPDTVARAQACLVAFPPEATLDNIGWLDRRPGQPIRCYVSHLPLGCPPHQRLGDTAHALASLADRCVATFDIDAQGPRPRWGLELLVSRGNPDPAARWRLMLDALRERGLATEAAALAALAWPARLDGHANGGPAKRGISHLCLTLQDGQVRDARVFLLAARQAS</sequence>
<dbReference type="STRING" id="1851544.ODI_01047"/>
<dbReference type="RefSeq" id="WP_067757540.1">
    <property type="nucleotide sequence ID" value="NZ_LT907988.1"/>
</dbReference>
<organism evidence="1 3">
    <name type="scientific">Orrella dioscoreae</name>
    <dbReference type="NCBI Taxonomy" id="1851544"/>
    <lineage>
        <taxon>Bacteria</taxon>
        <taxon>Pseudomonadati</taxon>
        <taxon>Pseudomonadota</taxon>
        <taxon>Betaproteobacteria</taxon>
        <taxon>Burkholderiales</taxon>
        <taxon>Alcaligenaceae</taxon>
        <taxon>Orrella</taxon>
    </lineage>
</organism>
<dbReference type="KEGG" id="odi:ODI_R4270"/>
<evidence type="ECO:0000313" key="3">
    <source>
        <dbReference type="Proteomes" id="UP000078558"/>
    </source>
</evidence>
<reference evidence="2 3" key="2">
    <citation type="submission" date="2017-08" db="EMBL/GenBank/DDBJ databases">
        <authorList>
            <person name="de Groot N.N."/>
        </authorList>
    </citation>
    <scope>NUCLEOTIDE SEQUENCE [LARGE SCALE GENOMIC DNA]</scope>
    <source>
        <strain evidence="2">Orrdi1</strain>
    </source>
</reference>
<dbReference type="EMBL" id="LT907988">
    <property type="protein sequence ID" value="SOE52531.1"/>
    <property type="molecule type" value="Genomic_DNA"/>
</dbReference>
<name>A0A1C3K621_9BURK</name>
<protein>
    <submittedName>
        <fullName evidence="1">Uncharacterized protein</fullName>
    </submittedName>
</protein>